<dbReference type="InterPro" id="IPR001714">
    <property type="entry name" value="Pept_M24_MAP"/>
</dbReference>
<dbReference type="InterPro" id="IPR036005">
    <property type="entry name" value="Creatinase/aminopeptidase-like"/>
</dbReference>
<gene>
    <name evidence="7" type="ORF">JFN90_17335</name>
</gene>
<feature type="domain" description="Creatinase N-terminal" evidence="6">
    <location>
        <begin position="5"/>
        <end position="129"/>
    </location>
</feature>
<keyword evidence="3" id="KW-0378">Hydrolase</keyword>
<protein>
    <submittedName>
        <fullName evidence="7">Aminopeptidase P family protein</fullName>
    </submittedName>
</protein>
<dbReference type="SUPFAM" id="SSF55920">
    <property type="entry name" value="Creatinase/aminopeptidase"/>
    <property type="match status" value="1"/>
</dbReference>
<evidence type="ECO:0000256" key="2">
    <source>
        <dbReference type="ARBA" id="ARBA00022723"/>
    </source>
</evidence>
<organism evidence="7 8">
    <name type="scientific">Geomonas propionica</name>
    <dbReference type="NCBI Taxonomy" id="2798582"/>
    <lineage>
        <taxon>Bacteria</taxon>
        <taxon>Pseudomonadati</taxon>
        <taxon>Thermodesulfobacteriota</taxon>
        <taxon>Desulfuromonadia</taxon>
        <taxon>Geobacterales</taxon>
        <taxon>Geobacteraceae</taxon>
        <taxon>Geomonas</taxon>
    </lineage>
</organism>
<dbReference type="PROSITE" id="PS00491">
    <property type="entry name" value="PROLINE_PEPTIDASE"/>
    <property type="match status" value="1"/>
</dbReference>
<dbReference type="Pfam" id="PF00557">
    <property type="entry name" value="Peptidase_M24"/>
    <property type="match status" value="1"/>
</dbReference>
<feature type="domain" description="Peptidase M24" evidence="5">
    <location>
        <begin position="137"/>
        <end position="338"/>
    </location>
</feature>
<keyword evidence="1" id="KW-0645">Protease</keyword>
<evidence type="ECO:0000259" key="5">
    <source>
        <dbReference type="Pfam" id="PF00557"/>
    </source>
</evidence>
<dbReference type="SUPFAM" id="SSF53092">
    <property type="entry name" value="Creatinase/prolidase N-terminal domain"/>
    <property type="match status" value="1"/>
</dbReference>
<keyword evidence="7" id="KW-0031">Aminopeptidase</keyword>
<dbReference type="InterPro" id="IPR000994">
    <property type="entry name" value="Pept_M24"/>
</dbReference>
<dbReference type="Gene3D" id="3.90.230.10">
    <property type="entry name" value="Creatinase/methionine aminopeptidase superfamily"/>
    <property type="match status" value="1"/>
</dbReference>
<dbReference type="PANTHER" id="PTHR46112:SF3">
    <property type="entry name" value="AMINOPEPTIDASE YPDF"/>
    <property type="match status" value="1"/>
</dbReference>
<evidence type="ECO:0000259" key="6">
    <source>
        <dbReference type="Pfam" id="PF01321"/>
    </source>
</evidence>
<dbReference type="RefSeq" id="WP_199396375.1">
    <property type="nucleotide sequence ID" value="NZ_JAEMHK010000014.1"/>
</dbReference>
<evidence type="ECO:0000256" key="4">
    <source>
        <dbReference type="ARBA" id="ARBA00023049"/>
    </source>
</evidence>
<evidence type="ECO:0000313" key="7">
    <source>
        <dbReference type="EMBL" id="MBJ6801893.1"/>
    </source>
</evidence>
<dbReference type="GO" id="GO:0004177">
    <property type="term" value="F:aminopeptidase activity"/>
    <property type="evidence" value="ECO:0007669"/>
    <property type="project" value="UniProtKB-KW"/>
</dbReference>
<dbReference type="InterPro" id="IPR001131">
    <property type="entry name" value="Peptidase_M24B_aminopep-P_CS"/>
</dbReference>
<keyword evidence="2" id="KW-0479">Metal-binding</keyword>
<dbReference type="Gene3D" id="3.40.350.10">
    <property type="entry name" value="Creatinase/prolidase N-terminal domain"/>
    <property type="match status" value="1"/>
</dbReference>
<dbReference type="PRINTS" id="PR00599">
    <property type="entry name" value="MAPEPTIDASE"/>
</dbReference>
<dbReference type="PANTHER" id="PTHR46112">
    <property type="entry name" value="AMINOPEPTIDASE"/>
    <property type="match status" value="1"/>
</dbReference>
<dbReference type="InterPro" id="IPR050659">
    <property type="entry name" value="Peptidase_M24B"/>
</dbReference>
<evidence type="ECO:0000256" key="3">
    <source>
        <dbReference type="ARBA" id="ARBA00022801"/>
    </source>
</evidence>
<name>A0ABS0YVH7_9BACT</name>
<evidence type="ECO:0000256" key="1">
    <source>
        <dbReference type="ARBA" id="ARBA00022670"/>
    </source>
</evidence>
<dbReference type="CDD" id="cd01092">
    <property type="entry name" value="APP-like"/>
    <property type="match status" value="1"/>
</dbReference>
<dbReference type="Proteomes" id="UP000641025">
    <property type="component" value="Unassembled WGS sequence"/>
</dbReference>
<reference evidence="7 8" key="1">
    <citation type="submission" date="2020-12" db="EMBL/GenBank/DDBJ databases">
        <title>Geomonas sp. Red259, isolated from paddy soil.</title>
        <authorList>
            <person name="Xu Z."/>
            <person name="Zhang Z."/>
            <person name="Masuda Y."/>
            <person name="Itoh H."/>
            <person name="Senoo K."/>
        </authorList>
    </citation>
    <scope>NUCLEOTIDE SEQUENCE [LARGE SCALE GENOMIC DNA]</scope>
    <source>
        <strain evidence="7 8">Red259</strain>
    </source>
</reference>
<dbReference type="Pfam" id="PF01321">
    <property type="entry name" value="Creatinase_N"/>
    <property type="match status" value="1"/>
</dbReference>
<dbReference type="InterPro" id="IPR000587">
    <property type="entry name" value="Creatinase_N"/>
</dbReference>
<dbReference type="EMBL" id="JAEMHK010000014">
    <property type="protein sequence ID" value="MBJ6801893.1"/>
    <property type="molecule type" value="Genomic_DNA"/>
</dbReference>
<sequence length="355" mass="38699">MIGNRILAARECLKRLNVDLLLVLNLSNIRYLTGFTGSEALLLLSPDDGWFLTDSRYTSQAGAEVTGAKVIEFSNRMDTLVELLQQSGATRVAFEAGSTTVAFHQELCGKTPEIEYLPADSEMVGLRTVKDAGELEILERVAAIASEALLETVARLKPGMSESEVAWMLEVAMRERGAEGKSFDFIVASGERGALPHGRASEKKLVAGELVTIDYGAIYRGYCSDETVTVCLGQPDPKQREVYETVLAAQRAAMDAVHPGLSFRDVDAKARDYIAAKGFGEYFGHGLGHGVGIDIHEHPTASPRSKHVIQEGMVFTIEPGIYIPGWGGVRIEDTVVVEQNCCRPITRVPKELMIL</sequence>
<accession>A0ABS0YVH7</accession>
<evidence type="ECO:0000313" key="8">
    <source>
        <dbReference type="Proteomes" id="UP000641025"/>
    </source>
</evidence>
<dbReference type="InterPro" id="IPR029149">
    <property type="entry name" value="Creatin/AminoP/Spt16_N"/>
</dbReference>
<proteinExistence type="predicted"/>
<keyword evidence="4" id="KW-0482">Metalloprotease</keyword>
<comment type="caution">
    <text evidence="7">The sequence shown here is derived from an EMBL/GenBank/DDBJ whole genome shotgun (WGS) entry which is preliminary data.</text>
</comment>
<keyword evidence="8" id="KW-1185">Reference proteome</keyword>